<dbReference type="PROSITE" id="PS00039">
    <property type="entry name" value="DEAD_ATP_HELICASE"/>
    <property type="match status" value="1"/>
</dbReference>
<protein>
    <submittedName>
        <fullName evidence="11">Superfamily II DNA/RNA helicase</fullName>
    </submittedName>
</protein>
<feature type="domain" description="Helicase ATP-binding" evidence="8">
    <location>
        <begin position="32"/>
        <end position="207"/>
    </location>
</feature>
<proteinExistence type="inferred from homology"/>
<evidence type="ECO:0000313" key="11">
    <source>
        <dbReference type="EMBL" id="TCN70203.1"/>
    </source>
</evidence>
<dbReference type="Proteomes" id="UP000294830">
    <property type="component" value="Unassembled WGS sequence"/>
</dbReference>
<dbReference type="PROSITE" id="PS51192">
    <property type="entry name" value="HELICASE_ATP_BIND_1"/>
    <property type="match status" value="1"/>
</dbReference>
<keyword evidence="4 7" id="KW-0067">ATP-binding</keyword>
<dbReference type="SUPFAM" id="SSF52540">
    <property type="entry name" value="P-loop containing nucleoside triphosphate hydrolases"/>
    <property type="match status" value="1"/>
</dbReference>
<dbReference type="GO" id="GO:0003724">
    <property type="term" value="F:RNA helicase activity"/>
    <property type="evidence" value="ECO:0007669"/>
    <property type="project" value="InterPro"/>
</dbReference>
<dbReference type="Pfam" id="PF00271">
    <property type="entry name" value="Helicase_C"/>
    <property type="match status" value="1"/>
</dbReference>
<dbReference type="InterPro" id="IPR027417">
    <property type="entry name" value="P-loop_NTPase"/>
</dbReference>
<keyword evidence="1 7" id="KW-0547">Nucleotide-binding</keyword>
<gene>
    <name evidence="11" type="ORF">CLV25_104158</name>
</gene>
<sequence length="372" mass="41689">MEFKDLNLCSGVLEGLEAMNITTPTPVQEKAIPVILEGKDLIACAQTGTGKTAAFVLPIIDKLANRENHNKATTLILVPTRELAIQIDQQIMGFSYFTPATSVAVYGGNDSMLWETQKTALINGADIIIATPGRLITHLNFDYFKLSDIEHFILDEADRMLDMGFVDDITAIAAKLPAKRQTVMFSATMPDKIRKLARKILHNPVEINLATSKPAENVLQAVCMAEDPEKVKILISLLKDKPNIKSVVIFSSTKTKVKEIEKTLRAAKLNTASIHSDLEQKEREEVMRRFRSRDIQLLVATDIISRGIDVENIDMVVNFDVPHDPEDYVHRVGRTARAQAEGVAITFVNKKDKRLLDNIEKFLGNKIYHYRH</sequence>
<accession>A0A4R2EMZ6</accession>
<dbReference type="RefSeq" id="WP_131838757.1">
    <property type="nucleotide sequence ID" value="NZ_SLWB01000004.1"/>
</dbReference>
<evidence type="ECO:0000259" key="9">
    <source>
        <dbReference type="PROSITE" id="PS51194"/>
    </source>
</evidence>
<evidence type="ECO:0000259" key="8">
    <source>
        <dbReference type="PROSITE" id="PS51192"/>
    </source>
</evidence>
<keyword evidence="2 7" id="KW-0378">Hydrolase</keyword>
<evidence type="ECO:0000256" key="3">
    <source>
        <dbReference type="ARBA" id="ARBA00022806"/>
    </source>
</evidence>
<keyword evidence="12" id="KW-1185">Reference proteome</keyword>
<dbReference type="InterPro" id="IPR014014">
    <property type="entry name" value="RNA_helicase_DEAD_Q_motif"/>
</dbReference>
<reference evidence="11 12" key="1">
    <citation type="submission" date="2019-03" db="EMBL/GenBank/DDBJ databases">
        <title>Genomic Encyclopedia of Archaeal and Bacterial Type Strains, Phase II (KMG-II): from individual species to whole genera.</title>
        <authorList>
            <person name="Goeker M."/>
        </authorList>
    </citation>
    <scope>NUCLEOTIDE SEQUENCE [LARGE SCALE GENOMIC DNA]</scope>
    <source>
        <strain evidence="11 12">RL-C</strain>
    </source>
</reference>
<organism evidence="11 12">
    <name type="scientific">Acetobacteroides hydrogenigenes</name>
    <dbReference type="NCBI Taxonomy" id="979970"/>
    <lineage>
        <taxon>Bacteria</taxon>
        <taxon>Pseudomonadati</taxon>
        <taxon>Bacteroidota</taxon>
        <taxon>Bacteroidia</taxon>
        <taxon>Bacteroidales</taxon>
        <taxon>Rikenellaceae</taxon>
        <taxon>Acetobacteroides</taxon>
    </lineage>
</organism>
<dbReference type="SMART" id="SM00490">
    <property type="entry name" value="HELICc"/>
    <property type="match status" value="1"/>
</dbReference>
<evidence type="ECO:0000256" key="6">
    <source>
        <dbReference type="PROSITE-ProRule" id="PRU00552"/>
    </source>
</evidence>
<dbReference type="InterPro" id="IPR000629">
    <property type="entry name" value="RNA-helicase_DEAD-box_CS"/>
</dbReference>
<dbReference type="InterPro" id="IPR050079">
    <property type="entry name" value="DEAD_box_RNA_helicase"/>
</dbReference>
<evidence type="ECO:0000259" key="10">
    <source>
        <dbReference type="PROSITE" id="PS51195"/>
    </source>
</evidence>
<name>A0A4R2EMZ6_9BACT</name>
<dbReference type="InterPro" id="IPR014001">
    <property type="entry name" value="Helicase_ATP-bd"/>
</dbReference>
<dbReference type="PANTHER" id="PTHR47959:SF13">
    <property type="entry name" value="ATP-DEPENDENT RNA HELICASE RHLE"/>
    <property type="match status" value="1"/>
</dbReference>
<dbReference type="GO" id="GO:0016787">
    <property type="term" value="F:hydrolase activity"/>
    <property type="evidence" value="ECO:0007669"/>
    <property type="project" value="UniProtKB-KW"/>
</dbReference>
<feature type="domain" description="DEAD-box RNA helicase Q" evidence="10">
    <location>
        <begin position="1"/>
        <end position="29"/>
    </location>
</feature>
<dbReference type="GO" id="GO:0005524">
    <property type="term" value="F:ATP binding"/>
    <property type="evidence" value="ECO:0007669"/>
    <property type="project" value="UniProtKB-KW"/>
</dbReference>
<evidence type="ECO:0000256" key="1">
    <source>
        <dbReference type="ARBA" id="ARBA00022741"/>
    </source>
</evidence>
<dbReference type="CDD" id="cd18787">
    <property type="entry name" value="SF2_C_DEAD"/>
    <property type="match status" value="1"/>
</dbReference>
<dbReference type="InterPro" id="IPR044742">
    <property type="entry name" value="DEAD/DEAH_RhlB"/>
</dbReference>
<dbReference type="Pfam" id="PF00270">
    <property type="entry name" value="DEAD"/>
    <property type="match status" value="1"/>
</dbReference>
<dbReference type="SMART" id="SM00487">
    <property type="entry name" value="DEXDc"/>
    <property type="match status" value="1"/>
</dbReference>
<dbReference type="AlphaFoldDB" id="A0A4R2EMZ6"/>
<evidence type="ECO:0000256" key="2">
    <source>
        <dbReference type="ARBA" id="ARBA00022801"/>
    </source>
</evidence>
<dbReference type="OrthoDB" id="9785240at2"/>
<dbReference type="PANTHER" id="PTHR47959">
    <property type="entry name" value="ATP-DEPENDENT RNA HELICASE RHLE-RELATED"/>
    <property type="match status" value="1"/>
</dbReference>
<evidence type="ECO:0000256" key="5">
    <source>
        <dbReference type="ARBA" id="ARBA00038437"/>
    </source>
</evidence>
<dbReference type="EMBL" id="SLWB01000004">
    <property type="protein sequence ID" value="TCN70203.1"/>
    <property type="molecule type" value="Genomic_DNA"/>
</dbReference>
<comment type="similarity">
    <text evidence="5 7">Belongs to the DEAD box helicase family.</text>
</comment>
<evidence type="ECO:0000256" key="4">
    <source>
        <dbReference type="ARBA" id="ARBA00022840"/>
    </source>
</evidence>
<dbReference type="PROSITE" id="PS51194">
    <property type="entry name" value="HELICASE_CTER"/>
    <property type="match status" value="1"/>
</dbReference>
<dbReference type="GO" id="GO:0003676">
    <property type="term" value="F:nucleic acid binding"/>
    <property type="evidence" value="ECO:0007669"/>
    <property type="project" value="InterPro"/>
</dbReference>
<dbReference type="InterPro" id="IPR011545">
    <property type="entry name" value="DEAD/DEAH_box_helicase_dom"/>
</dbReference>
<comment type="caution">
    <text evidence="11">The sequence shown here is derived from an EMBL/GenBank/DDBJ whole genome shotgun (WGS) entry which is preliminary data.</text>
</comment>
<dbReference type="Gene3D" id="3.40.50.300">
    <property type="entry name" value="P-loop containing nucleotide triphosphate hydrolases"/>
    <property type="match status" value="2"/>
</dbReference>
<feature type="short sequence motif" description="Q motif" evidence="6">
    <location>
        <begin position="1"/>
        <end position="29"/>
    </location>
</feature>
<evidence type="ECO:0000256" key="7">
    <source>
        <dbReference type="RuleBase" id="RU000492"/>
    </source>
</evidence>
<dbReference type="PROSITE" id="PS51195">
    <property type="entry name" value="Q_MOTIF"/>
    <property type="match status" value="1"/>
</dbReference>
<dbReference type="InterPro" id="IPR001650">
    <property type="entry name" value="Helicase_C-like"/>
</dbReference>
<dbReference type="GO" id="GO:0005829">
    <property type="term" value="C:cytosol"/>
    <property type="evidence" value="ECO:0007669"/>
    <property type="project" value="TreeGrafter"/>
</dbReference>
<evidence type="ECO:0000313" key="12">
    <source>
        <dbReference type="Proteomes" id="UP000294830"/>
    </source>
</evidence>
<keyword evidence="3 7" id="KW-0347">Helicase</keyword>
<dbReference type="CDD" id="cd00268">
    <property type="entry name" value="DEADc"/>
    <property type="match status" value="1"/>
</dbReference>
<feature type="domain" description="Helicase C-terminal" evidence="9">
    <location>
        <begin position="230"/>
        <end position="372"/>
    </location>
</feature>